<evidence type="ECO:0000313" key="4">
    <source>
        <dbReference type="Proteomes" id="UP000078368"/>
    </source>
</evidence>
<dbReference type="GO" id="GO:0016853">
    <property type="term" value="F:isomerase activity"/>
    <property type="evidence" value="ECO:0007669"/>
    <property type="project" value="UniProtKB-KW"/>
</dbReference>
<feature type="domain" description="DUF5926" evidence="2">
    <location>
        <begin position="51"/>
        <end position="310"/>
    </location>
</feature>
<protein>
    <submittedName>
        <fullName evidence="3">Topoisomerase II</fullName>
    </submittedName>
</protein>
<dbReference type="RefSeq" id="WP_082903022.1">
    <property type="nucleotide sequence ID" value="NZ_LVZK01000001.1"/>
</dbReference>
<dbReference type="EMBL" id="LVZK01000001">
    <property type="protein sequence ID" value="OAP86163.1"/>
    <property type="molecule type" value="Genomic_DNA"/>
</dbReference>
<keyword evidence="3" id="KW-0413">Isomerase</keyword>
<gene>
    <name evidence="3" type="ORF">A4H34_03030</name>
</gene>
<name>A0A179B4K4_9ACTO</name>
<dbReference type="InterPro" id="IPR045970">
    <property type="entry name" value="DUF5926"/>
</dbReference>
<proteinExistence type="predicted"/>
<feature type="compositionally biased region" description="Low complexity" evidence="1">
    <location>
        <begin position="15"/>
        <end position="38"/>
    </location>
</feature>
<evidence type="ECO:0000256" key="1">
    <source>
        <dbReference type="SAM" id="MobiDB-lite"/>
    </source>
</evidence>
<evidence type="ECO:0000259" key="2">
    <source>
        <dbReference type="Pfam" id="PF19348"/>
    </source>
</evidence>
<keyword evidence="4" id="KW-1185">Reference proteome</keyword>
<dbReference type="Proteomes" id="UP000078368">
    <property type="component" value="Unassembled WGS sequence"/>
</dbReference>
<accession>A0A179B4K4</accession>
<reference evidence="3 4" key="1">
    <citation type="submission" date="2016-04" db="EMBL/GenBank/DDBJ databases">
        <title>Peptidophaga gingivicola gen. nov., sp. nov., isolated from human subgingival plaque.</title>
        <authorList>
            <person name="Beall C.J."/>
            <person name="Mokrzan E.M."/>
            <person name="Griffen A.L."/>
            <person name="Leys E.J."/>
        </authorList>
    </citation>
    <scope>NUCLEOTIDE SEQUENCE [LARGE SCALE GENOMIC DNA]</scope>
    <source>
        <strain evidence="3 4">BA112</strain>
    </source>
</reference>
<feature type="compositionally biased region" description="Basic residues" evidence="1">
    <location>
        <begin position="1"/>
        <end position="14"/>
    </location>
</feature>
<feature type="region of interest" description="Disordered" evidence="1">
    <location>
        <begin position="1"/>
        <end position="40"/>
    </location>
</feature>
<dbReference type="Pfam" id="PF19348">
    <property type="entry name" value="DUF5926"/>
    <property type="match status" value="1"/>
</dbReference>
<dbReference type="AlphaFoldDB" id="A0A179B4K4"/>
<dbReference type="STRING" id="1823756.A4H34_03030"/>
<organism evidence="3 4">
    <name type="scientific">Peptidiphaga gingivicola</name>
    <dbReference type="NCBI Taxonomy" id="2741497"/>
    <lineage>
        <taxon>Bacteria</taxon>
        <taxon>Bacillati</taxon>
        <taxon>Actinomycetota</taxon>
        <taxon>Actinomycetes</taxon>
        <taxon>Actinomycetales</taxon>
        <taxon>Actinomycetaceae</taxon>
        <taxon>Peptidiphaga</taxon>
    </lineage>
</organism>
<sequence>MSKKSRRAASKRRAAAPAGSAQPAQSAQSAQSRPSIAPKKPRAAVAFVERPFEGLSAEAELVAMREILPLATLPATTTEEYGSADVVLTTILPSMAGALRRADGVLLVAAQTVMSSGDASRDIAARIIDGIELPDGQALQVSDLPEPGPRLQDVVASFGELELHEIPSFWMTEEDAAKPENKEALEDSRSQLVPMRAVDGVRGAFWCRMSREFVRWVRPEPRDAVLDGLARLRAADDFSFDDSRFVGAFRALGLIIPVWELPKGAEADELAAPMAEFAPKLDAAIAASDPLTPEEKRARAGIVSRQVTLR</sequence>
<comment type="caution">
    <text evidence="3">The sequence shown here is derived from an EMBL/GenBank/DDBJ whole genome shotgun (WGS) entry which is preliminary data.</text>
</comment>
<dbReference type="OrthoDB" id="5512013at2"/>
<evidence type="ECO:0000313" key="3">
    <source>
        <dbReference type="EMBL" id="OAP86163.1"/>
    </source>
</evidence>